<sequence>MNSQGIFWFLVIYACLIQRLVQSIKNPLENQRSNQPKIINGTEVKWEGTRHQVSVRLTASDWFFGAGHICGGSLISPRAVLTAGHCIWSASAESYRNASEFSVVMGNLNRYQHDNDTLLIGVNKISVHRNFNVSTYVGDVAILHLAAAVPSNFTRAHAIPLNSERNLRANTRCEVTGWGRTENDAYSPELMIVEVAIVNRTLCATNYGEFIRDGMICAGYMAGGRDACVGDSGGPLVCGGQLVGVVSFGVGCAQPGYPGVYAEVANYLQWINNETKSFVEIDGLGDPEGFVGGETEGGLAGVDNAAGNGSMHGGTVINTSGACGCLLSAASVIFGLLFSSV</sequence>
<dbReference type="MEROPS" id="S01.A35"/>
<dbReference type="Gene3D" id="2.40.10.10">
    <property type="entry name" value="Trypsin-like serine proteases"/>
    <property type="match status" value="1"/>
</dbReference>
<evidence type="ECO:0000256" key="11">
    <source>
        <dbReference type="ARBA" id="ARBA00052079"/>
    </source>
</evidence>
<evidence type="ECO:0000256" key="5">
    <source>
        <dbReference type="ARBA" id="ARBA00022670"/>
    </source>
</evidence>
<accession>W8BT44</accession>
<evidence type="ECO:0000256" key="12">
    <source>
        <dbReference type="ARBA" id="ARBA00066707"/>
    </source>
</evidence>
<evidence type="ECO:0000313" key="16">
    <source>
        <dbReference type="EMBL" id="JAC00089.1"/>
    </source>
</evidence>
<gene>
    <name evidence="16" type="primary">TRY1</name>
</gene>
<protein>
    <recommendedName>
        <fullName evidence="12">limulus clotting factor C</fullName>
        <ecNumber evidence="12">3.4.21.84</ecNumber>
    </recommendedName>
</protein>
<dbReference type="GO" id="GO:0004252">
    <property type="term" value="F:serine-type endopeptidase activity"/>
    <property type="evidence" value="ECO:0007669"/>
    <property type="project" value="InterPro"/>
</dbReference>
<keyword evidence="6 14" id="KW-0732">Signal</keyword>
<organism evidence="16">
    <name type="scientific">Ceratitis capitata</name>
    <name type="common">Mediterranean fruit fly</name>
    <name type="synonym">Tephritis capitata</name>
    <dbReference type="NCBI Taxonomy" id="7213"/>
    <lineage>
        <taxon>Eukaryota</taxon>
        <taxon>Metazoa</taxon>
        <taxon>Ecdysozoa</taxon>
        <taxon>Arthropoda</taxon>
        <taxon>Hexapoda</taxon>
        <taxon>Insecta</taxon>
        <taxon>Pterygota</taxon>
        <taxon>Neoptera</taxon>
        <taxon>Endopterygota</taxon>
        <taxon>Diptera</taxon>
        <taxon>Brachycera</taxon>
        <taxon>Muscomorpha</taxon>
        <taxon>Tephritoidea</taxon>
        <taxon>Tephritidae</taxon>
        <taxon>Ceratitis</taxon>
        <taxon>Ceratitis</taxon>
    </lineage>
</organism>
<feature type="signal peptide" evidence="14">
    <location>
        <begin position="1"/>
        <end position="23"/>
    </location>
</feature>
<dbReference type="SMART" id="SM00020">
    <property type="entry name" value="Tryp_SPc"/>
    <property type="match status" value="1"/>
</dbReference>
<evidence type="ECO:0000259" key="15">
    <source>
        <dbReference type="PROSITE" id="PS50240"/>
    </source>
</evidence>
<dbReference type="PRINTS" id="PR00722">
    <property type="entry name" value="CHYMOTRYPSIN"/>
</dbReference>
<keyword evidence="8" id="KW-0353">Hemolymph clotting</keyword>
<dbReference type="PROSITE" id="PS00135">
    <property type="entry name" value="TRYPSIN_SER"/>
    <property type="match status" value="1"/>
</dbReference>
<evidence type="ECO:0000256" key="14">
    <source>
        <dbReference type="SAM" id="SignalP"/>
    </source>
</evidence>
<evidence type="ECO:0000256" key="2">
    <source>
        <dbReference type="ARBA" id="ARBA00007664"/>
    </source>
</evidence>
<feature type="chain" id="PRO_5004906464" description="limulus clotting factor C" evidence="14">
    <location>
        <begin position="24"/>
        <end position="341"/>
    </location>
</feature>
<dbReference type="InterPro" id="IPR050430">
    <property type="entry name" value="Peptidase_S1"/>
</dbReference>
<keyword evidence="5 13" id="KW-0645">Protease</keyword>
<comment type="catalytic activity">
    <reaction evidence="11">
        <text>Selective cleavage of 103-Arg-|-Ser-104 and 124-Ile-|-Ile-125 bonds in Limulus clotting factor B to form activated factor B. Cleavage of -Pro-Arg-|-Xaa- bonds in synthetic substrates.</text>
        <dbReference type="EC" id="3.4.21.84"/>
    </reaction>
</comment>
<comment type="subcellular location">
    <subcellularLocation>
        <location evidence="1">Secreted</location>
    </subcellularLocation>
</comment>
<keyword evidence="10" id="KW-1015">Disulfide bond</keyword>
<dbReference type="PANTHER" id="PTHR24276">
    <property type="entry name" value="POLYSERASE-RELATED"/>
    <property type="match status" value="1"/>
</dbReference>
<keyword evidence="3" id="KW-0964">Secreted</keyword>
<dbReference type="GO" id="GO:0042381">
    <property type="term" value="P:hemolymph coagulation"/>
    <property type="evidence" value="ECO:0007669"/>
    <property type="project" value="UniProtKB-KW"/>
</dbReference>
<dbReference type="PROSITE" id="PS50240">
    <property type="entry name" value="TRYPSIN_DOM"/>
    <property type="match status" value="1"/>
</dbReference>
<dbReference type="OrthoDB" id="10059102at2759"/>
<dbReference type="InterPro" id="IPR001314">
    <property type="entry name" value="Peptidase_S1A"/>
</dbReference>
<dbReference type="GO" id="GO:0006508">
    <property type="term" value="P:proteolysis"/>
    <property type="evidence" value="ECO:0007669"/>
    <property type="project" value="UniProtKB-KW"/>
</dbReference>
<dbReference type="Pfam" id="PF00089">
    <property type="entry name" value="Trypsin"/>
    <property type="match status" value="1"/>
</dbReference>
<dbReference type="CDD" id="cd00190">
    <property type="entry name" value="Tryp_SPc"/>
    <property type="match status" value="1"/>
</dbReference>
<evidence type="ECO:0000256" key="4">
    <source>
        <dbReference type="ARBA" id="ARBA00022659"/>
    </source>
</evidence>
<dbReference type="InterPro" id="IPR043504">
    <property type="entry name" value="Peptidase_S1_PA_chymotrypsin"/>
</dbReference>
<dbReference type="InterPro" id="IPR033116">
    <property type="entry name" value="TRYPSIN_SER"/>
</dbReference>
<dbReference type="PANTHER" id="PTHR24276:SF91">
    <property type="entry name" value="AT26814P-RELATED"/>
    <property type="match status" value="1"/>
</dbReference>
<dbReference type="AlphaFoldDB" id="W8BT44"/>
<name>W8BT44_CERCA</name>
<evidence type="ECO:0000256" key="10">
    <source>
        <dbReference type="ARBA" id="ARBA00023157"/>
    </source>
</evidence>
<dbReference type="InterPro" id="IPR018114">
    <property type="entry name" value="TRYPSIN_HIS"/>
</dbReference>
<dbReference type="EMBL" id="GAMC01006467">
    <property type="protein sequence ID" value="JAC00089.1"/>
    <property type="molecule type" value="mRNA"/>
</dbReference>
<dbReference type="InterPro" id="IPR001254">
    <property type="entry name" value="Trypsin_dom"/>
</dbReference>
<comment type="similarity">
    <text evidence="2">Belongs to the peptidase S1 family.</text>
</comment>
<reference evidence="16" key="2">
    <citation type="journal article" date="2014" name="BMC Genomics">
        <title>A genomic perspective to assessing quality of mass-reared SIT flies used in Mediterranean fruit fly (Ceratitis capitata) eradication in California.</title>
        <authorList>
            <person name="Calla B."/>
            <person name="Hall B."/>
            <person name="Hou S."/>
            <person name="Geib S.M."/>
        </authorList>
    </citation>
    <scope>NUCLEOTIDE SEQUENCE</scope>
</reference>
<keyword evidence="9 13" id="KW-0720">Serine protease</keyword>
<keyword evidence="4" id="KW-0768">Sushi</keyword>
<dbReference type="InterPro" id="IPR009003">
    <property type="entry name" value="Peptidase_S1_PA"/>
</dbReference>
<proteinExistence type="evidence at transcript level"/>
<keyword evidence="7 13" id="KW-0378">Hydrolase</keyword>
<evidence type="ECO:0000256" key="8">
    <source>
        <dbReference type="ARBA" id="ARBA00022820"/>
    </source>
</evidence>
<evidence type="ECO:0000256" key="6">
    <source>
        <dbReference type="ARBA" id="ARBA00022729"/>
    </source>
</evidence>
<dbReference type="EC" id="3.4.21.84" evidence="12"/>
<reference evidence="16" key="1">
    <citation type="submission" date="2013-07" db="EMBL/GenBank/DDBJ databases">
        <authorList>
            <person name="Geib S."/>
        </authorList>
    </citation>
    <scope>NUCLEOTIDE SEQUENCE</scope>
</reference>
<evidence type="ECO:0000256" key="7">
    <source>
        <dbReference type="ARBA" id="ARBA00022801"/>
    </source>
</evidence>
<evidence type="ECO:0000256" key="9">
    <source>
        <dbReference type="ARBA" id="ARBA00022825"/>
    </source>
</evidence>
<dbReference type="GO" id="GO:0005576">
    <property type="term" value="C:extracellular region"/>
    <property type="evidence" value="ECO:0007669"/>
    <property type="project" value="UniProtKB-SubCell"/>
</dbReference>
<evidence type="ECO:0000256" key="13">
    <source>
        <dbReference type="RuleBase" id="RU363034"/>
    </source>
</evidence>
<dbReference type="SUPFAM" id="SSF50494">
    <property type="entry name" value="Trypsin-like serine proteases"/>
    <property type="match status" value="1"/>
</dbReference>
<dbReference type="FunFam" id="2.40.10.10:FF:000120">
    <property type="entry name" value="Putative serine protease"/>
    <property type="match status" value="1"/>
</dbReference>
<feature type="domain" description="Peptidase S1" evidence="15">
    <location>
        <begin position="38"/>
        <end position="276"/>
    </location>
</feature>
<evidence type="ECO:0000256" key="1">
    <source>
        <dbReference type="ARBA" id="ARBA00004613"/>
    </source>
</evidence>
<evidence type="ECO:0000256" key="3">
    <source>
        <dbReference type="ARBA" id="ARBA00022525"/>
    </source>
</evidence>
<dbReference type="PROSITE" id="PS00134">
    <property type="entry name" value="TRYPSIN_HIS"/>
    <property type="match status" value="1"/>
</dbReference>